<proteinExistence type="predicted"/>
<dbReference type="EMBL" id="PISP01000001">
    <property type="protein sequence ID" value="PKD44318.1"/>
    <property type="molecule type" value="Genomic_DNA"/>
</dbReference>
<evidence type="ECO:0000313" key="4">
    <source>
        <dbReference type="Proteomes" id="UP000233398"/>
    </source>
</evidence>
<dbReference type="Proteomes" id="UP000233398">
    <property type="component" value="Unassembled WGS sequence"/>
</dbReference>
<name>A0A2N0VJJ6_9BACT</name>
<dbReference type="InterPro" id="IPR012338">
    <property type="entry name" value="Beta-lactam/transpept-like"/>
</dbReference>
<dbReference type="SUPFAM" id="SSF56601">
    <property type="entry name" value="beta-lactamase/transpeptidase-like"/>
    <property type="match status" value="1"/>
</dbReference>
<gene>
    <name evidence="3" type="ORF">CWD77_02290</name>
</gene>
<protein>
    <recommendedName>
        <fullName evidence="2">Beta-lactamase-related domain-containing protein</fullName>
    </recommendedName>
</protein>
<evidence type="ECO:0000259" key="2">
    <source>
        <dbReference type="Pfam" id="PF00144"/>
    </source>
</evidence>
<evidence type="ECO:0000256" key="1">
    <source>
        <dbReference type="SAM" id="SignalP"/>
    </source>
</evidence>
<feature type="chain" id="PRO_5014955578" description="Beta-lactamase-related domain-containing protein" evidence="1">
    <location>
        <begin position="22"/>
        <end position="594"/>
    </location>
</feature>
<dbReference type="InterPro" id="IPR001466">
    <property type="entry name" value="Beta-lactam-related"/>
</dbReference>
<dbReference type="InterPro" id="IPR050491">
    <property type="entry name" value="AmpC-like"/>
</dbReference>
<feature type="signal peptide" evidence="1">
    <location>
        <begin position="1"/>
        <end position="21"/>
    </location>
</feature>
<dbReference type="PANTHER" id="PTHR46825">
    <property type="entry name" value="D-ALANYL-D-ALANINE-CARBOXYPEPTIDASE/ENDOPEPTIDASE AMPH"/>
    <property type="match status" value="1"/>
</dbReference>
<feature type="domain" description="Beta-lactamase-related" evidence="2">
    <location>
        <begin position="68"/>
        <end position="361"/>
    </location>
</feature>
<dbReference type="PROSITE" id="PS51257">
    <property type="entry name" value="PROKAR_LIPOPROTEIN"/>
    <property type="match status" value="1"/>
</dbReference>
<dbReference type="OrthoDB" id="9793489at2"/>
<comment type="caution">
    <text evidence="3">The sequence shown here is derived from an EMBL/GenBank/DDBJ whole genome shotgun (WGS) entry which is preliminary data.</text>
</comment>
<dbReference type="Gene3D" id="3.40.710.10">
    <property type="entry name" value="DD-peptidase/beta-lactamase superfamily"/>
    <property type="match status" value="1"/>
</dbReference>
<dbReference type="Pfam" id="PF00144">
    <property type="entry name" value="Beta-lactamase"/>
    <property type="match status" value="1"/>
</dbReference>
<keyword evidence="4" id="KW-1185">Reference proteome</keyword>
<organism evidence="3 4">
    <name type="scientific">Rhodohalobacter barkolensis</name>
    <dbReference type="NCBI Taxonomy" id="2053187"/>
    <lineage>
        <taxon>Bacteria</taxon>
        <taxon>Pseudomonadati</taxon>
        <taxon>Balneolota</taxon>
        <taxon>Balneolia</taxon>
        <taxon>Balneolales</taxon>
        <taxon>Balneolaceae</taxon>
        <taxon>Rhodohalobacter</taxon>
    </lineage>
</organism>
<reference evidence="3 4" key="1">
    <citation type="submission" date="2017-11" db="EMBL/GenBank/DDBJ databases">
        <title>Rhodohalobacter 15182 sp. nov., isolated from a salt lake.</title>
        <authorList>
            <person name="Han S."/>
        </authorList>
    </citation>
    <scope>NUCLEOTIDE SEQUENCE [LARGE SCALE GENOMIC DNA]</scope>
    <source>
        <strain evidence="3 4">15182</strain>
    </source>
</reference>
<accession>A0A2N0VJJ6</accession>
<evidence type="ECO:0000313" key="3">
    <source>
        <dbReference type="EMBL" id="PKD44318.1"/>
    </source>
</evidence>
<dbReference type="AlphaFoldDB" id="A0A2N0VJJ6"/>
<dbReference type="PANTHER" id="PTHR46825:SF9">
    <property type="entry name" value="BETA-LACTAMASE-RELATED DOMAIN-CONTAINING PROTEIN"/>
    <property type="match status" value="1"/>
</dbReference>
<keyword evidence="1" id="KW-0732">Signal</keyword>
<sequence>MKKMKNIKYIAILLTVLLTTACINKSDNQTQNNDQNSFVSTEWIAINSQPALNIDRYLTAMEVLGFSGAIVVSDSDEVVLSKGYGYANREKRQPYTPQTVQSSGSITKQFTGAAILLLESRGVLSVNDTISKYFDQFSEEMQNITIHQLLTHSSGMPGGIGADEEAIGEPAYLDRLVAESLQSNPGSEYAYSNTGYSLLAMIIEQVTGQSYEKFLREELLLPAGMKYTGYILPDWDLDELAIGYRNGEHWGIVYERGWIDDGPNWHLRGNGGIHTTVRDMAKWFKTVQGLGVLGEDVVERWTTGYVTENGGVSNYGYGWSVYDHDRWGKVITHSGSNRIFEADFVWLPEKDLFFYIHGNSSMVSAANQSGNILAAVFDSTFVMPPLVEPDTSAKHDIAQQREGVYYLNESSLELTADDARLMAKLWGQTVFDKMFKHDDEQIKWFTELNRRTTDVMNKLKAGQDDALADLMRQGEDPIEPTSAILKRISQIGNLDSLHVIGTFVNNPDSRFSEYGPWTTFIYAEFANWNQYWNFVWNDDGTFQGEYSGPWPSFTLIPTDNDSYTGVRQDGNWETVELEIRGDCIILMESKACKE</sequence>